<keyword evidence="2" id="KW-0547">Nucleotide-binding</keyword>
<dbReference type="InterPro" id="IPR041118">
    <property type="entry name" value="Rx_N"/>
</dbReference>
<proteinExistence type="predicted"/>
<keyword evidence="3" id="KW-0611">Plant defense</keyword>
<dbReference type="AlphaFoldDB" id="A0AAV6XIS7"/>
<feature type="domain" description="Disease resistance N-terminal" evidence="4">
    <location>
        <begin position="31"/>
        <end position="90"/>
    </location>
</feature>
<evidence type="ECO:0000256" key="2">
    <source>
        <dbReference type="ARBA" id="ARBA00022741"/>
    </source>
</evidence>
<dbReference type="EMBL" id="WHWC01000007">
    <property type="protein sequence ID" value="KAG8378960.1"/>
    <property type="molecule type" value="Genomic_DNA"/>
</dbReference>
<accession>A0AAV6XIS7</accession>
<evidence type="ECO:0000259" key="4">
    <source>
        <dbReference type="Pfam" id="PF18052"/>
    </source>
</evidence>
<dbReference type="GO" id="GO:0000166">
    <property type="term" value="F:nucleotide binding"/>
    <property type="evidence" value="ECO:0007669"/>
    <property type="project" value="UniProtKB-KW"/>
</dbReference>
<name>A0AAV6XIS7_9LAMI</name>
<keyword evidence="6" id="KW-1185">Reference proteome</keyword>
<evidence type="ECO:0000256" key="1">
    <source>
        <dbReference type="ARBA" id="ARBA00022737"/>
    </source>
</evidence>
<dbReference type="Pfam" id="PF18052">
    <property type="entry name" value="Rx_N"/>
    <property type="match status" value="1"/>
</dbReference>
<keyword evidence="1" id="KW-0677">Repeat</keyword>
<protein>
    <recommendedName>
        <fullName evidence="4">Disease resistance N-terminal domain-containing protein</fullName>
    </recommendedName>
</protein>
<gene>
    <name evidence="5" type="ORF">BUALT_Bualt07G0038800</name>
</gene>
<comment type="caution">
    <text evidence="5">The sequence shown here is derived from an EMBL/GenBank/DDBJ whole genome shotgun (WGS) entry which is preliminary data.</text>
</comment>
<dbReference type="GO" id="GO:0006952">
    <property type="term" value="P:defense response"/>
    <property type="evidence" value="ECO:0007669"/>
    <property type="project" value="UniProtKB-KW"/>
</dbReference>
<dbReference type="Proteomes" id="UP000826271">
    <property type="component" value="Unassembled WGS sequence"/>
</dbReference>
<dbReference type="Gene3D" id="1.20.5.4130">
    <property type="match status" value="1"/>
</dbReference>
<evidence type="ECO:0000313" key="6">
    <source>
        <dbReference type="Proteomes" id="UP000826271"/>
    </source>
</evidence>
<evidence type="ECO:0000313" key="5">
    <source>
        <dbReference type="EMBL" id="KAG8378960.1"/>
    </source>
</evidence>
<sequence length="168" mass="19257">MAVAAYASVTSLLHVLDQVQHPFRHRLFPNMKQIETLREKVHFLQEFLELHSQGESDQIKVLVRRISEVAYEAEVIIDSHVVDQLREEHEEKIYMWLSLLFTEDANVVDQLHGESESTIDIGLSSSFCQEIDEVIEKIDYIKEELLTMVNEGKAVHGQQSRASVPVGT</sequence>
<organism evidence="5 6">
    <name type="scientific">Buddleja alternifolia</name>
    <dbReference type="NCBI Taxonomy" id="168488"/>
    <lineage>
        <taxon>Eukaryota</taxon>
        <taxon>Viridiplantae</taxon>
        <taxon>Streptophyta</taxon>
        <taxon>Embryophyta</taxon>
        <taxon>Tracheophyta</taxon>
        <taxon>Spermatophyta</taxon>
        <taxon>Magnoliopsida</taxon>
        <taxon>eudicotyledons</taxon>
        <taxon>Gunneridae</taxon>
        <taxon>Pentapetalae</taxon>
        <taxon>asterids</taxon>
        <taxon>lamiids</taxon>
        <taxon>Lamiales</taxon>
        <taxon>Scrophulariaceae</taxon>
        <taxon>Buddlejeae</taxon>
        <taxon>Buddleja</taxon>
    </lineage>
</organism>
<evidence type="ECO:0000256" key="3">
    <source>
        <dbReference type="ARBA" id="ARBA00022821"/>
    </source>
</evidence>
<reference evidence="5" key="1">
    <citation type="submission" date="2019-10" db="EMBL/GenBank/DDBJ databases">
        <authorList>
            <person name="Zhang R."/>
            <person name="Pan Y."/>
            <person name="Wang J."/>
            <person name="Ma R."/>
            <person name="Yu S."/>
        </authorList>
    </citation>
    <scope>NUCLEOTIDE SEQUENCE</scope>
    <source>
        <strain evidence="5">LA-IB0</strain>
        <tissue evidence="5">Leaf</tissue>
    </source>
</reference>